<evidence type="ECO:0000313" key="3">
    <source>
        <dbReference type="Proteomes" id="UP000062519"/>
    </source>
</evidence>
<dbReference type="Pfam" id="PF13560">
    <property type="entry name" value="HTH_31"/>
    <property type="match status" value="1"/>
</dbReference>
<dbReference type="RefSeq" id="WP_059598255.1">
    <property type="nucleotide sequence ID" value="NZ_CP013387.1"/>
</dbReference>
<dbReference type="AlphaFoldDB" id="A0A1B4FN76"/>
<name>A0A1B4FN76_9BURK</name>
<organism evidence="2 3">
    <name type="scientific">Burkholderia mayonis</name>
    <dbReference type="NCBI Taxonomy" id="1385591"/>
    <lineage>
        <taxon>Bacteria</taxon>
        <taxon>Pseudomonadati</taxon>
        <taxon>Pseudomonadota</taxon>
        <taxon>Betaproteobacteria</taxon>
        <taxon>Burkholderiales</taxon>
        <taxon>Burkholderiaceae</taxon>
        <taxon>Burkholderia</taxon>
        <taxon>pseudomallei group</taxon>
    </lineage>
</organism>
<dbReference type="PROSITE" id="PS50943">
    <property type="entry name" value="HTH_CROC1"/>
    <property type="match status" value="1"/>
</dbReference>
<dbReference type="InterPro" id="IPR001387">
    <property type="entry name" value="Cro/C1-type_HTH"/>
</dbReference>
<dbReference type="KEGG" id="buu:WS70_25685"/>
<accession>A0A1B4FN76</accession>
<dbReference type="EMBL" id="CP013387">
    <property type="protein sequence ID" value="AOJ05113.1"/>
    <property type="molecule type" value="Genomic_DNA"/>
</dbReference>
<gene>
    <name evidence="2" type="ORF">WS70_25685</name>
</gene>
<dbReference type="GO" id="GO:0003677">
    <property type="term" value="F:DNA binding"/>
    <property type="evidence" value="ECO:0007669"/>
    <property type="project" value="InterPro"/>
</dbReference>
<proteinExistence type="predicted"/>
<dbReference type="SMART" id="SM00530">
    <property type="entry name" value="HTH_XRE"/>
    <property type="match status" value="1"/>
</dbReference>
<feature type="domain" description="HTH cro/C1-type" evidence="1">
    <location>
        <begin position="8"/>
        <end position="61"/>
    </location>
</feature>
<dbReference type="InterPro" id="IPR010982">
    <property type="entry name" value="Lambda_DNA-bd_dom_sf"/>
</dbReference>
<dbReference type="CDD" id="cd00093">
    <property type="entry name" value="HTH_XRE"/>
    <property type="match status" value="1"/>
</dbReference>
<dbReference type="SUPFAM" id="SSF47413">
    <property type="entry name" value="lambda repressor-like DNA-binding domains"/>
    <property type="match status" value="1"/>
</dbReference>
<protein>
    <submittedName>
        <fullName evidence="2">Transcriptional regulator</fullName>
    </submittedName>
</protein>
<keyword evidence="3" id="KW-1185">Reference proteome</keyword>
<dbReference type="Gene3D" id="1.10.260.40">
    <property type="entry name" value="lambda repressor-like DNA-binding domains"/>
    <property type="match status" value="1"/>
</dbReference>
<dbReference type="Proteomes" id="UP000062519">
    <property type="component" value="Chromosome 2"/>
</dbReference>
<evidence type="ECO:0000313" key="2">
    <source>
        <dbReference type="EMBL" id="AOJ05113.1"/>
    </source>
</evidence>
<reference evidence="2 3" key="1">
    <citation type="submission" date="2015-12" db="EMBL/GenBank/DDBJ databases">
        <title>Diversity of Burkholderia near neighbor genomes.</title>
        <authorList>
            <person name="Sahl J."/>
            <person name="Wagner D."/>
            <person name="Keim P."/>
        </authorList>
    </citation>
    <scope>NUCLEOTIDE SEQUENCE [LARGE SCALE GENOMIC DNA]</scope>
    <source>
        <strain evidence="2 3">BDU6</strain>
    </source>
</reference>
<evidence type="ECO:0000259" key="1">
    <source>
        <dbReference type="PROSITE" id="PS50943"/>
    </source>
</evidence>
<sequence>MDSIGERLREERERLGYSQTAFGALAEVTKQSQIKYEKGERSPDASYLAAIMRVGADVQYIVGAIRSSMALAPDEQELVSRYRAASLEVKAAAIGALTAASTTKSATRQEQVFHGSVGQAVKVEGGLDQQGISFFGKGKKRK</sequence>